<dbReference type="InterPro" id="IPR001509">
    <property type="entry name" value="Epimerase_deHydtase"/>
</dbReference>
<dbReference type="PANTHER" id="PTHR43245:SF58">
    <property type="entry name" value="BLL5923 PROTEIN"/>
    <property type="match status" value="1"/>
</dbReference>
<evidence type="ECO:0000313" key="3">
    <source>
        <dbReference type="Proteomes" id="UP000054976"/>
    </source>
</evidence>
<proteinExistence type="predicted"/>
<dbReference type="InterPro" id="IPR050177">
    <property type="entry name" value="Lipid_A_modif_metabolic_enz"/>
</dbReference>
<dbReference type="SUPFAM" id="SSF51735">
    <property type="entry name" value="NAD(P)-binding Rossmann-fold domains"/>
    <property type="match status" value="1"/>
</dbReference>
<keyword evidence="3" id="KW-1185">Reference proteome</keyword>
<dbReference type="OrthoDB" id="1490291at2"/>
<organism evidence="2 3">
    <name type="scientific">Thermodesulfovibrio aggregans</name>
    <dbReference type="NCBI Taxonomy" id="86166"/>
    <lineage>
        <taxon>Bacteria</taxon>
        <taxon>Pseudomonadati</taxon>
        <taxon>Nitrospirota</taxon>
        <taxon>Thermodesulfovibrionia</taxon>
        <taxon>Thermodesulfovibrionales</taxon>
        <taxon>Thermodesulfovibrionaceae</taxon>
        <taxon>Thermodesulfovibrio</taxon>
    </lineage>
</organism>
<dbReference type="STRING" id="86166.TAGGR_11073"/>
<sequence length="320" mass="36545">MRVLVTGGTGFIGSHLVENLLKENHEVYCIVRNPTRLRFLEGLNINIIKADLSDKESLKKIEWTFDYVFNLSGITKASHPEEFFQSNYIGTKNFVEIVVERNSFLKRFVHISSLAAVGPCVNSNPVTEETKPSPVSEYGKSKLMGEQAVLFFRDKIPVTIIRPPAVYGPKDRDFLTFFKMIKAGIVLYLTEGKYSMIYVDDLIRGIITASRDDKAVGEIFFIADSQPYNTHEIVEAISEAIGKRPVKIKIPQSIGTFFIKVFQKFDKKSIINSDKLKELAQPCWVCSTEKAERLLGFKTKTKLKEGMQWTAKWYLQNHWI</sequence>
<accession>A0A0U9HPA6</accession>
<evidence type="ECO:0000313" key="2">
    <source>
        <dbReference type="EMBL" id="GAQ94880.1"/>
    </source>
</evidence>
<dbReference type="Gene3D" id="3.40.50.720">
    <property type="entry name" value="NAD(P)-binding Rossmann-like Domain"/>
    <property type="match status" value="1"/>
</dbReference>
<dbReference type="Pfam" id="PF01370">
    <property type="entry name" value="Epimerase"/>
    <property type="match status" value="1"/>
</dbReference>
<dbReference type="RefSeq" id="WP_059176292.1">
    <property type="nucleotide sequence ID" value="NZ_BCNO01000001.1"/>
</dbReference>
<dbReference type="Proteomes" id="UP000054976">
    <property type="component" value="Unassembled WGS sequence"/>
</dbReference>
<feature type="domain" description="NAD-dependent epimerase/dehydratase" evidence="1">
    <location>
        <begin position="3"/>
        <end position="222"/>
    </location>
</feature>
<dbReference type="PANTHER" id="PTHR43245">
    <property type="entry name" value="BIFUNCTIONAL POLYMYXIN RESISTANCE PROTEIN ARNA"/>
    <property type="match status" value="1"/>
</dbReference>
<dbReference type="EMBL" id="BCNO01000001">
    <property type="protein sequence ID" value="GAQ94880.1"/>
    <property type="molecule type" value="Genomic_DNA"/>
</dbReference>
<evidence type="ECO:0000259" key="1">
    <source>
        <dbReference type="Pfam" id="PF01370"/>
    </source>
</evidence>
<dbReference type="AlphaFoldDB" id="A0A0U9HPA6"/>
<name>A0A0U9HPA6_9BACT</name>
<protein>
    <submittedName>
        <fullName evidence="2">Nucleoside-diphosphate-sugar epimerase</fullName>
    </submittedName>
</protein>
<reference evidence="3" key="1">
    <citation type="submission" date="2016-01" db="EMBL/GenBank/DDBJ databases">
        <title>Draft genome sequence of Thermodesulfovibrio aggregans strain TGE-P1.</title>
        <authorList>
            <person name="Sekiguchi Y."/>
            <person name="Ohashi A."/>
            <person name="Matsuura N."/>
            <person name="Tourlousse M.D."/>
        </authorList>
    </citation>
    <scope>NUCLEOTIDE SEQUENCE [LARGE SCALE GENOMIC DNA]</scope>
    <source>
        <strain evidence="3">TGE-P1</strain>
    </source>
</reference>
<gene>
    <name evidence="2" type="ORF">TAGGR_11073</name>
</gene>
<dbReference type="InterPro" id="IPR036291">
    <property type="entry name" value="NAD(P)-bd_dom_sf"/>
</dbReference>
<comment type="caution">
    <text evidence="2">The sequence shown here is derived from an EMBL/GenBank/DDBJ whole genome shotgun (WGS) entry which is preliminary data.</text>
</comment>